<dbReference type="AlphaFoldDB" id="B8AFH6"/>
<dbReference type="Proteomes" id="UP000007015">
    <property type="component" value="Chromosome 2"/>
</dbReference>
<evidence type="ECO:0000313" key="2">
    <source>
        <dbReference type="EMBL" id="EEC73572.1"/>
    </source>
</evidence>
<feature type="chain" id="PRO_5002867737" description="Leucine-rich repeat-containing N-terminal plant-type domain-containing protein" evidence="1">
    <location>
        <begin position="42"/>
        <end position="258"/>
    </location>
</feature>
<organism evidence="2 3">
    <name type="scientific">Oryza sativa subsp. indica</name>
    <name type="common">Rice</name>
    <dbReference type="NCBI Taxonomy" id="39946"/>
    <lineage>
        <taxon>Eukaryota</taxon>
        <taxon>Viridiplantae</taxon>
        <taxon>Streptophyta</taxon>
        <taxon>Embryophyta</taxon>
        <taxon>Tracheophyta</taxon>
        <taxon>Spermatophyta</taxon>
        <taxon>Magnoliopsida</taxon>
        <taxon>Liliopsida</taxon>
        <taxon>Poales</taxon>
        <taxon>Poaceae</taxon>
        <taxon>BOP clade</taxon>
        <taxon>Oryzoideae</taxon>
        <taxon>Oryzeae</taxon>
        <taxon>Oryzinae</taxon>
        <taxon>Oryza</taxon>
        <taxon>Oryza sativa</taxon>
    </lineage>
</organism>
<sequence length="258" mass="28023">MEAGLACCAKANHRLHLHHSKEATLVAFLLLLSYGVGSVHCSTTVCRSWEARTPVCWWAGVRCGRKKRPGRVVDQLDLQYLFLSGTISPFLGNLMFLEELDLSLRGILRYFPLLVVPVYCGTGCSCSSCTRCCSSCGGCCPKCSSCTTPCVGCLALLWQCLSCRRHAARGSCRAASASRRAARGSLPAAAAAAAAVAARDRRRTAAAGVVPRRRDAGTVVWLRRLGGRDCRQRRGRQTMRWRRQRGDGEEECVGPTVG</sequence>
<accession>B8AFH6</accession>
<reference evidence="2 3" key="1">
    <citation type="journal article" date="2005" name="PLoS Biol.">
        <title>The genomes of Oryza sativa: a history of duplications.</title>
        <authorList>
            <person name="Yu J."/>
            <person name="Wang J."/>
            <person name="Lin W."/>
            <person name="Li S."/>
            <person name="Li H."/>
            <person name="Zhou J."/>
            <person name="Ni P."/>
            <person name="Dong W."/>
            <person name="Hu S."/>
            <person name="Zeng C."/>
            <person name="Zhang J."/>
            <person name="Zhang Y."/>
            <person name="Li R."/>
            <person name="Xu Z."/>
            <person name="Li S."/>
            <person name="Li X."/>
            <person name="Zheng H."/>
            <person name="Cong L."/>
            <person name="Lin L."/>
            <person name="Yin J."/>
            <person name="Geng J."/>
            <person name="Li G."/>
            <person name="Shi J."/>
            <person name="Liu J."/>
            <person name="Lv H."/>
            <person name="Li J."/>
            <person name="Wang J."/>
            <person name="Deng Y."/>
            <person name="Ran L."/>
            <person name="Shi X."/>
            <person name="Wang X."/>
            <person name="Wu Q."/>
            <person name="Li C."/>
            <person name="Ren X."/>
            <person name="Wang J."/>
            <person name="Wang X."/>
            <person name="Li D."/>
            <person name="Liu D."/>
            <person name="Zhang X."/>
            <person name="Ji Z."/>
            <person name="Zhao W."/>
            <person name="Sun Y."/>
            <person name="Zhang Z."/>
            <person name="Bao J."/>
            <person name="Han Y."/>
            <person name="Dong L."/>
            <person name="Ji J."/>
            <person name="Chen P."/>
            <person name="Wu S."/>
            <person name="Liu J."/>
            <person name="Xiao Y."/>
            <person name="Bu D."/>
            <person name="Tan J."/>
            <person name="Yang L."/>
            <person name="Ye C."/>
            <person name="Zhang J."/>
            <person name="Xu J."/>
            <person name="Zhou Y."/>
            <person name="Yu Y."/>
            <person name="Zhang B."/>
            <person name="Zhuang S."/>
            <person name="Wei H."/>
            <person name="Liu B."/>
            <person name="Lei M."/>
            <person name="Yu H."/>
            <person name="Li Y."/>
            <person name="Xu H."/>
            <person name="Wei S."/>
            <person name="He X."/>
            <person name="Fang L."/>
            <person name="Zhang Z."/>
            <person name="Zhang Y."/>
            <person name="Huang X."/>
            <person name="Su Z."/>
            <person name="Tong W."/>
            <person name="Li J."/>
            <person name="Tong Z."/>
            <person name="Li S."/>
            <person name="Ye J."/>
            <person name="Wang L."/>
            <person name="Fang L."/>
            <person name="Lei T."/>
            <person name="Chen C."/>
            <person name="Chen H."/>
            <person name="Xu Z."/>
            <person name="Li H."/>
            <person name="Huang H."/>
            <person name="Zhang F."/>
            <person name="Xu H."/>
            <person name="Li N."/>
            <person name="Zhao C."/>
            <person name="Li S."/>
            <person name="Dong L."/>
            <person name="Huang Y."/>
            <person name="Li L."/>
            <person name="Xi Y."/>
            <person name="Qi Q."/>
            <person name="Li W."/>
            <person name="Zhang B."/>
            <person name="Hu W."/>
            <person name="Zhang Y."/>
            <person name="Tian X."/>
            <person name="Jiao Y."/>
            <person name="Liang X."/>
            <person name="Jin J."/>
            <person name="Gao L."/>
            <person name="Zheng W."/>
            <person name="Hao B."/>
            <person name="Liu S."/>
            <person name="Wang W."/>
            <person name="Yuan L."/>
            <person name="Cao M."/>
            <person name="McDermott J."/>
            <person name="Samudrala R."/>
            <person name="Wang J."/>
            <person name="Wong G.K."/>
            <person name="Yang H."/>
        </authorList>
    </citation>
    <scope>NUCLEOTIDE SEQUENCE [LARGE SCALE GENOMIC DNA]</scope>
    <source>
        <strain evidence="3">cv. 93-11</strain>
    </source>
</reference>
<keyword evidence="1" id="KW-0732">Signal</keyword>
<dbReference type="Gramene" id="BGIOSGA008604-TA">
    <property type="protein sequence ID" value="BGIOSGA008604-PA"/>
    <property type="gene ID" value="BGIOSGA008604"/>
</dbReference>
<dbReference type="EMBL" id="CM000127">
    <property type="protein sequence ID" value="EEC73572.1"/>
    <property type="molecule type" value="Genomic_DNA"/>
</dbReference>
<evidence type="ECO:0000313" key="3">
    <source>
        <dbReference type="Proteomes" id="UP000007015"/>
    </source>
</evidence>
<dbReference type="Gene3D" id="3.80.10.10">
    <property type="entry name" value="Ribonuclease Inhibitor"/>
    <property type="match status" value="1"/>
</dbReference>
<gene>
    <name evidence="2" type="ORF">OsI_08023</name>
</gene>
<feature type="signal peptide" evidence="1">
    <location>
        <begin position="1"/>
        <end position="41"/>
    </location>
</feature>
<dbReference type="STRING" id="39946.B8AFH6"/>
<name>B8AFH6_ORYSI</name>
<keyword evidence="3" id="KW-1185">Reference proteome</keyword>
<dbReference type="InterPro" id="IPR032675">
    <property type="entry name" value="LRR_dom_sf"/>
</dbReference>
<proteinExistence type="predicted"/>
<protein>
    <recommendedName>
        <fullName evidence="4">Leucine-rich repeat-containing N-terminal plant-type domain-containing protein</fullName>
    </recommendedName>
</protein>
<evidence type="ECO:0008006" key="4">
    <source>
        <dbReference type="Google" id="ProtNLM"/>
    </source>
</evidence>
<dbReference type="HOGENOM" id="CLU_1079230_0_0_1"/>
<evidence type="ECO:0000256" key="1">
    <source>
        <dbReference type="SAM" id="SignalP"/>
    </source>
</evidence>